<dbReference type="Gene3D" id="1.10.287.560">
    <property type="entry name" value="Histidine kinase CheA-like, homodimeric domain"/>
    <property type="match status" value="1"/>
</dbReference>
<evidence type="ECO:0000256" key="3">
    <source>
        <dbReference type="ARBA" id="ARBA00021495"/>
    </source>
</evidence>
<reference evidence="17" key="1">
    <citation type="submission" date="2017-06" db="EMBL/GenBank/DDBJ databases">
        <authorList>
            <person name="Varghese N."/>
            <person name="Submissions S."/>
        </authorList>
    </citation>
    <scope>NUCLEOTIDE SEQUENCE [LARGE SCALE GENOMIC DNA]</scope>
    <source>
        <strain evidence="17">DSM 137</strain>
    </source>
</reference>
<dbReference type="PROSITE" id="PS50894">
    <property type="entry name" value="HPT"/>
    <property type="match status" value="1"/>
</dbReference>
<dbReference type="Pfam" id="PF00072">
    <property type="entry name" value="Response_reg"/>
    <property type="match status" value="1"/>
</dbReference>
<dbReference type="EC" id="2.7.13.3" evidence="2"/>
<evidence type="ECO:0000256" key="1">
    <source>
        <dbReference type="ARBA" id="ARBA00000085"/>
    </source>
</evidence>
<dbReference type="EMBL" id="FYDG01000006">
    <property type="protein sequence ID" value="SNB75099.1"/>
    <property type="molecule type" value="Genomic_DNA"/>
</dbReference>
<dbReference type="Pfam" id="PF01627">
    <property type="entry name" value="Hpt"/>
    <property type="match status" value="1"/>
</dbReference>
<evidence type="ECO:0000259" key="12">
    <source>
        <dbReference type="PROSITE" id="PS50109"/>
    </source>
</evidence>
<dbReference type="InterPro" id="IPR003594">
    <property type="entry name" value="HATPase_dom"/>
</dbReference>
<evidence type="ECO:0000256" key="10">
    <source>
        <dbReference type="PROSITE-ProRule" id="PRU00169"/>
    </source>
</evidence>
<feature type="region of interest" description="Disordered" evidence="11">
    <location>
        <begin position="204"/>
        <end position="249"/>
    </location>
</feature>
<protein>
    <recommendedName>
        <fullName evidence="3">Chemotaxis protein CheA</fullName>
        <ecNumber evidence="2">2.7.13.3</ecNumber>
    </recommendedName>
</protein>
<comment type="catalytic activity">
    <reaction evidence="1">
        <text>ATP + protein L-histidine = ADP + protein N-phospho-L-histidine.</text>
        <dbReference type="EC" id="2.7.13.3"/>
    </reaction>
</comment>
<dbReference type="Gene3D" id="3.40.50.2300">
    <property type="match status" value="1"/>
</dbReference>
<dbReference type="InterPro" id="IPR036097">
    <property type="entry name" value="HisK_dim/P_sf"/>
</dbReference>
<dbReference type="PROSITE" id="PS50851">
    <property type="entry name" value="CHEW"/>
    <property type="match status" value="1"/>
</dbReference>
<feature type="compositionally biased region" description="Low complexity" evidence="11">
    <location>
        <begin position="215"/>
        <end position="236"/>
    </location>
</feature>
<keyword evidence="17" id="KW-1185">Reference proteome</keyword>
<evidence type="ECO:0000256" key="9">
    <source>
        <dbReference type="PROSITE-ProRule" id="PRU00110"/>
    </source>
</evidence>
<evidence type="ECO:0000313" key="17">
    <source>
        <dbReference type="Proteomes" id="UP000198418"/>
    </source>
</evidence>
<dbReference type="InterPro" id="IPR002545">
    <property type="entry name" value="CheW-lke_dom"/>
</dbReference>
<dbReference type="SMART" id="SM00387">
    <property type="entry name" value="HATPase_c"/>
    <property type="match status" value="1"/>
</dbReference>
<dbReference type="InterPro" id="IPR036061">
    <property type="entry name" value="CheW-like_dom_sf"/>
</dbReference>
<comment type="function">
    <text evidence="8">Involved in the transmission of sensory signals from the chemoreceptors to the flagellar motors. CheA is autophosphorylated; it can transfer its phosphate group to either CheB or CheY.</text>
</comment>
<dbReference type="AlphaFoldDB" id="A0A212RR67"/>
<dbReference type="PROSITE" id="PS50109">
    <property type="entry name" value="HIS_KIN"/>
    <property type="match status" value="1"/>
</dbReference>
<keyword evidence="6 16" id="KW-0418">Kinase</keyword>
<dbReference type="GO" id="GO:0005737">
    <property type="term" value="C:cytoplasm"/>
    <property type="evidence" value="ECO:0007669"/>
    <property type="project" value="InterPro"/>
</dbReference>
<evidence type="ECO:0000313" key="16">
    <source>
        <dbReference type="EMBL" id="SNB75099.1"/>
    </source>
</evidence>
<feature type="domain" description="Histidine kinase" evidence="12">
    <location>
        <begin position="250"/>
        <end position="500"/>
    </location>
</feature>
<dbReference type="SMART" id="SM00448">
    <property type="entry name" value="REC"/>
    <property type="match status" value="1"/>
</dbReference>
<evidence type="ECO:0000259" key="15">
    <source>
        <dbReference type="PROSITE" id="PS50894"/>
    </source>
</evidence>
<dbReference type="Pfam" id="PF02895">
    <property type="entry name" value="H-kinase_dim"/>
    <property type="match status" value="1"/>
</dbReference>
<dbReference type="CDD" id="cd00156">
    <property type="entry name" value="REC"/>
    <property type="match status" value="1"/>
</dbReference>
<dbReference type="Gene3D" id="1.20.120.160">
    <property type="entry name" value="HPT domain"/>
    <property type="match status" value="1"/>
</dbReference>
<evidence type="ECO:0000256" key="2">
    <source>
        <dbReference type="ARBA" id="ARBA00012438"/>
    </source>
</evidence>
<dbReference type="PROSITE" id="PS50110">
    <property type="entry name" value="RESPONSE_REGULATORY"/>
    <property type="match status" value="1"/>
</dbReference>
<dbReference type="SUPFAM" id="SSF50341">
    <property type="entry name" value="CheW-like"/>
    <property type="match status" value="2"/>
</dbReference>
<feature type="compositionally biased region" description="Low complexity" evidence="11">
    <location>
        <begin position="159"/>
        <end position="173"/>
    </location>
</feature>
<dbReference type="CDD" id="cd00088">
    <property type="entry name" value="HPT"/>
    <property type="match status" value="1"/>
</dbReference>
<accession>A0A212RR67</accession>
<dbReference type="SMART" id="SM01231">
    <property type="entry name" value="H-kinase_dim"/>
    <property type="match status" value="1"/>
</dbReference>
<dbReference type="InterPro" id="IPR008207">
    <property type="entry name" value="Sig_transdc_His_kin_Hpt_dom"/>
</dbReference>
<name>A0A212RR67_RHOAC</name>
<dbReference type="SUPFAM" id="SSF55874">
    <property type="entry name" value="ATPase domain of HSP90 chaperone/DNA topoisomerase II/histidine kinase"/>
    <property type="match status" value="1"/>
</dbReference>
<evidence type="ECO:0000259" key="13">
    <source>
        <dbReference type="PROSITE" id="PS50110"/>
    </source>
</evidence>
<dbReference type="PRINTS" id="PR00344">
    <property type="entry name" value="BCTRLSENSOR"/>
</dbReference>
<evidence type="ECO:0000256" key="6">
    <source>
        <dbReference type="ARBA" id="ARBA00022777"/>
    </source>
</evidence>
<evidence type="ECO:0000256" key="5">
    <source>
        <dbReference type="ARBA" id="ARBA00022679"/>
    </source>
</evidence>
<keyword evidence="7" id="KW-0902">Two-component regulatory system</keyword>
<dbReference type="InterPro" id="IPR004105">
    <property type="entry name" value="CheA-like_dim"/>
</dbReference>
<dbReference type="InterPro" id="IPR036641">
    <property type="entry name" value="HPT_dom_sf"/>
</dbReference>
<feature type="domain" description="CheW-like" evidence="14">
    <location>
        <begin position="502"/>
        <end position="640"/>
    </location>
</feature>
<dbReference type="Gene3D" id="3.30.565.10">
    <property type="entry name" value="Histidine kinase-like ATPase, C-terminal domain"/>
    <property type="match status" value="1"/>
</dbReference>
<dbReference type="PANTHER" id="PTHR43395">
    <property type="entry name" value="SENSOR HISTIDINE KINASE CHEA"/>
    <property type="match status" value="1"/>
</dbReference>
<dbReference type="InterPro" id="IPR051315">
    <property type="entry name" value="Bact_Chemotaxis_CheA"/>
</dbReference>
<dbReference type="Pfam" id="PF01584">
    <property type="entry name" value="CheW"/>
    <property type="match status" value="1"/>
</dbReference>
<dbReference type="SUPFAM" id="SSF47226">
    <property type="entry name" value="Histidine-containing phosphotransfer domain, HPT domain"/>
    <property type="match status" value="1"/>
</dbReference>
<feature type="domain" description="HPt" evidence="15">
    <location>
        <begin position="1"/>
        <end position="100"/>
    </location>
</feature>
<keyword evidence="4 10" id="KW-0597">Phosphoprotein</keyword>
<dbReference type="InterPro" id="IPR001789">
    <property type="entry name" value="Sig_transdc_resp-reg_receiver"/>
</dbReference>
<dbReference type="SUPFAM" id="SSF47384">
    <property type="entry name" value="Homodimeric domain of signal transducing histidine kinase"/>
    <property type="match status" value="1"/>
</dbReference>
<dbReference type="OrthoDB" id="9803176at2"/>
<feature type="compositionally biased region" description="Basic and acidic residues" evidence="11">
    <location>
        <begin position="240"/>
        <end position="249"/>
    </location>
</feature>
<dbReference type="Gene3D" id="2.30.30.40">
    <property type="entry name" value="SH3 Domains"/>
    <property type="match status" value="1"/>
</dbReference>
<dbReference type="SMART" id="SM00073">
    <property type="entry name" value="HPT"/>
    <property type="match status" value="1"/>
</dbReference>
<dbReference type="Pfam" id="PF02518">
    <property type="entry name" value="HATPase_c"/>
    <property type="match status" value="1"/>
</dbReference>
<evidence type="ECO:0000256" key="4">
    <source>
        <dbReference type="ARBA" id="ARBA00022553"/>
    </source>
</evidence>
<dbReference type="RefSeq" id="WP_088521183.1">
    <property type="nucleotide sequence ID" value="NZ_FYDG01000006.1"/>
</dbReference>
<evidence type="ECO:0000256" key="11">
    <source>
        <dbReference type="SAM" id="MobiDB-lite"/>
    </source>
</evidence>
<feature type="modified residue" description="Phosphohistidine" evidence="9">
    <location>
        <position position="44"/>
    </location>
</feature>
<dbReference type="InterPro" id="IPR005467">
    <property type="entry name" value="His_kinase_dom"/>
</dbReference>
<sequence>MDEMLMEFLAESAEQIEAASAQIVEFERNPEDAALISSIFRLVHTIKGTCGFLGLERLQRLTHHAESLIGCLREGATATPDVVSAILTAVDQVKVLLGDLEEAGHEPEGDDIELIALLERQVAVCQGAESAPAEAAVESAPEVVAAAEEPAVEAHEPEPVVAEAADEPAASAETTLEEKLSNPQTQESLDALVASLRAAKLDVRREAAKSTQGKPSEPAASAAPAAAKPAAPADAHPPAHKAESGEGRAKGADTIRINLNTLERIMNLVSELVLTRNQLIELTRHKEDETLKSPLQRLSTMTTDLQDAVMRARMQPVERVFSNLPRMIRDLAHDLGKKINLVTEGADTELDRQLIDLIRDPLTHLVRNCADHGIEMPEDRVRVGKPAAGTVRVSAAHEAGQITIEIADDGRGLDITKIKGKAIQSGLATPQQLERMNDEEIYRFIFAAGFSTAEKVTNVSGRGVGMDVVRENIQTIGGSVALSSTPGKGAKFSLKIPLTLAIAPALIVEASGQRFALPQHSVVEAVGLNGGEHKIELVQGSKILQLREAVLPIGSLAELLHLAPPANRVEEAEQLAVIMRVGAHAFGITVDAVVDVQEIVVKPMGGSLSHLSSFSGHTILGDGSVVLILDPNGVCQSLGLEQSREGAASNVEGGALRGGDRTRLVYFRAGSGVDKVLPLSNIARIETVHSDKIEMSNGMMLMQHQGRLMPIVAAAPEVMVKEGDNTVFVISPDGESFGLLIDAIVDIIEEKLDVEIAGDQPGIVGAAEINGKVVELLDIGHFVDIVRPQEERPKDRKSRLLLVDDAAFFRDMLAATLQAHGFEVVKCGSGGQALSTIAQGGAFDAALIDVELPDLVGFELAEKLREGGAQFPMIAIAPYATREILRGATAAGMAGAVGKFQRTQMLDLIRACVEQPGDGNQDDAFFAGAAA</sequence>
<feature type="region of interest" description="Disordered" evidence="11">
    <location>
        <begin position="150"/>
        <end position="186"/>
    </location>
</feature>
<dbReference type="InterPro" id="IPR011006">
    <property type="entry name" value="CheY-like_superfamily"/>
</dbReference>
<evidence type="ECO:0000259" key="14">
    <source>
        <dbReference type="PROSITE" id="PS50851"/>
    </source>
</evidence>
<dbReference type="Proteomes" id="UP000198418">
    <property type="component" value="Unassembled WGS sequence"/>
</dbReference>
<dbReference type="GO" id="GO:0000155">
    <property type="term" value="F:phosphorelay sensor kinase activity"/>
    <property type="evidence" value="ECO:0007669"/>
    <property type="project" value="InterPro"/>
</dbReference>
<feature type="modified residue" description="4-aspartylphosphate" evidence="10">
    <location>
        <position position="849"/>
    </location>
</feature>
<gene>
    <name evidence="16" type="ORF">SAMN06265338_106177</name>
</gene>
<organism evidence="16 17">
    <name type="scientific">Rhodoblastus acidophilus</name>
    <name type="common">Rhodopseudomonas acidophila</name>
    <dbReference type="NCBI Taxonomy" id="1074"/>
    <lineage>
        <taxon>Bacteria</taxon>
        <taxon>Pseudomonadati</taxon>
        <taxon>Pseudomonadota</taxon>
        <taxon>Alphaproteobacteria</taxon>
        <taxon>Hyphomicrobiales</taxon>
        <taxon>Rhodoblastaceae</taxon>
        <taxon>Rhodoblastus</taxon>
    </lineage>
</organism>
<dbReference type="SUPFAM" id="SSF52172">
    <property type="entry name" value="CheY-like"/>
    <property type="match status" value="1"/>
</dbReference>
<feature type="domain" description="Response regulatory" evidence="13">
    <location>
        <begin position="799"/>
        <end position="914"/>
    </location>
</feature>
<dbReference type="SMART" id="SM00260">
    <property type="entry name" value="CheW"/>
    <property type="match status" value="1"/>
</dbReference>
<dbReference type="PANTHER" id="PTHR43395:SF1">
    <property type="entry name" value="CHEMOTAXIS PROTEIN CHEA"/>
    <property type="match status" value="1"/>
</dbReference>
<dbReference type="InterPro" id="IPR004358">
    <property type="entry name" value="Sig_transdc_His_kin-like_C"/>
</dbReference>
<dbReference type="GO" id="GO:0006935">
    <property type="term" value="P:chemotaxis"/>
    <property type="evidence" value="ECO:0007669"/>
    <property type="project" value="InterPro"/>
</dbReference>
<dbReference type="InterPro" id="IPR036890">
    <property type="entry name" value="HATPase_C_sf"/>
</dbReference>
<dbReference type="InterPro" id="IPR037006">
    <property type="entry name" value="CheA-like_homodim_sf"/>
</dbReference>
<keyword evidence="5" id="KW-0808">Transferase</keyword>
<evidence type="ECO:0000256" key="8">
    <source>
        <dbReference type="ARBA" id="ARBA00035100"/>
    </source>
</evidence>
<dbReference type="CDD" id="cd16916">
    <property type="entry name" value="HATPase_CheA-like"/>
    <property type="match status" value="1"/>
</dbReference>
<proteinExistence type="predicted"/>
<dbReference type="FunFam" id="3.30.565.10:FF:000016">
    <property type="entry name" value="Chemotaxis protein CheA, putative"/>
    <property type="match status" value="1"/>
</dbReference>
<evidence type="ECO:0000256" key="7">
    <source>
        <dbReference type="ARBA" id="ARBA00023012"/>
    </source>
</evidence>